<evidence type="ECO:0000256" key="5">
    <source>
        <dbReference type="ARBA" id="ARBA00023136"/>
    </source>
</evidence>
<feature type="domain" description="EamA" evidence="7">
    <location>
        <begin position="148"/>
        <end position="280"/>
    </location>
</feature>
<keyword evidence="5 6" id="KW-0472">Membrane</keyword>
<feature type="transmembrane region" description="Helical" evidence="6">
    <location>
        <begin position="239"/>
        <end position="259"/>
    </location>
</feature>
<dbReference type="Pfam" id="PF00892">
    <property type="entry name" value="EamA"/>
    <property type="match status" value="2"/>
</dbReference>
<dbReference type="InterPro" id="IPR000620">
    <property type="entry name" value="EamA_dom"/>
</dbReference>
<evidence type="ECO:0000256" key="4">
    <source>
        <dbReference type="ARBA" id="ARBA00022989"/>
    </source>
</evidence>
<keyword evidence="9" id="KW-1185">Reference proteome</keyword>
<evidence type="ECO:0000256" key="2">
    <source>
        <dbReference type="ARBA" id="ARBA00022475"/>
    </source>
</evidence>
<dbReference type="Proteomes" id="UP000585721">
    <property type="component" value="Unassembled WGS sequence"/>
</dbReference>
<feature type="transmembrane region" description="Helical" evidence="6">
    <location>
        <begin position="203"/>
        <end position="227"/>
    </location>
</feature>
<dbReference type="RefSeq" id="WP_188027304.1">
    <property type="nucleotide sequence ID" value="NZ_JACHGR010000008.1"/>
</dbReference>
<gene>
    <name evidence="8" type="ORF">HNR75_002522</name>
</gene>
<proteinExistence type="predicted"/>
<dbReference type="PANTHER" id="PTHR42920:SF5">
    <property type="entry name" value="EAMA DOMAIN-CONTAINING PROTEIN"/>
    <property type="match status" value="1"/>
</dbReference>
<keyword evidence="2" id="KW-1003">Cell membrane</keyword>
<organism evidence="8 9">
    <name type="scientific">Tolumonas osonensis</name>
    <dbReference type="NCBI Taxonomy" id="675874"/>
    <lineage>
        <taxon>Bacteria</taxon>
        <taxon>Pseudomonadati</taxon>
        <taxon>Pseudomonadota</taxon>
        <taxon>Gammaproteobacteria</taxon>
        <taxon>Aeromonadales</taxon>
        <taxon>Aeromonadaceae</taxon>
        <taxon>Tolumonas</taxon>
    </lineage>
</organism>
<dbReference type="InterPro" id="IPR051258">
    <property type="entry name" value="Diverse_Substrate_Transporter"/>
</dbReference>
<dbReference type="EMBL" id="JACHGR010000008">
    <property type="protein sequence ID" value="MBB6056584.1"/>
    <property type="molecule type" value="Genomic_DNA"/>
</dbReference>
<evidence type="ECO:0000256" key="3">
    <source>
        <dbReference type="ARBA" id="ARBA00022692"/>
    </source>
</evidence>
<dbReference type="SUPFAM" id="SSF103481">
    <property type="entry name" value="Multidrug resistance efflux transporter EmrE"/>
    <property type="match status" value="2"/>
</dbReference>
<dbReference type="GO" id="GO:0005886">
    <property type="term" value="C:plasma membrane"/>
    <property type="evidence" value="ECO:0007669"/>
    <property type="project" value="UniProtKB-SubCell"/>
</dbReference>
<feature type="transmembrane region" description="Helical" evidence="6">
    <location>
        <begin position="64"/>
        <end position="85"/>
    </location>
</feature>
<dbReference type="AlphaFoldDB" id="A0A841GBR3"/>
<feature type="transmembrane region" description="Helical" evidence="6">
    <location>
        <begin position="32"/>
        <end position="52"/>
    </location>
</feature>
<reference evidence="8 9" key="1">
    <citation type="submission" date="2020-08" db="EMBL/GenBank/DDBJ databases">
        <title>Genomic Encyclopedia of Type Strains, Phase IV (KMG-IV): sequencing the most valuable type-strain genomes for metagenomic binning, comparative biology and taxonomic classification.</title>
        <authorList>
            <person name="Goeker M."/>
        </authorList>
    </citation>
    <scope>NUCLEOTIDE SEQUENCE [LARGE SCALE GENOMIC DNA]</scope>
    <source>
        <strain evidence="8 9">DSM 22975</strain>
    </source>
</reference>
<name>A0A841GBR3_9GAMM</name>
<dbReference type="Gene3D" id="1.10.3730.20">
    <property type="match status" value="1"/>
</dbReference>
<accession>A0A841GBR3</accession>
<evidence type="ECO:0000256" key="6">
    <source>
        <dbReference type="SAM" id="Phobius"/>
    </source>
</evidence>
<comment type="subcellular location">
    <subcellularLocation>
        <location evidence="1">Cell membrane</location>
        <topology evidence="1">Multi-pass membrane protein</topology>
    </subcellularLocation>
</comment>
<feature type="transmembrane region" description="Helical" evidence="6">
    <location>
        <begin position="151"/>
        <end position="169"/>
    </location>
</feature>
<protein>
    <submittedName>
        <fullName evidence="8">Drug/metabolite transporter (DMT)-like permease</fullName>
    </submittedName>
</protein>
<keyword evidence="4 6" id="KW-1133">Transmembrane helix</keyword>
<dbReference type="InterPro" id="IPR037185">
    <property type="entry name" value="EmrE-like"/>
</dbReference>
<feature type="domain" description="EamA" evidence="7">
    <location>
        <begin position="3"/>
        <end position="139"/>
    </location>
</feature>
<sequence length="293" mass="31482">MQANLMLLVTAAIWGFAFVAQRVAMDHMGPFSFNGVRFLLGAISLLPLIWLFSRKRAVATTSAAKTSIWLAGGVAGTILFVAAALQQVGLLYTTAAKAGFITGLYMILVPFLGLFLRHVTGLNAWLGAGIALIGLYLLSINADFTMSKGDFLMFIGAIFWACHILWIDFIGRRVNALQLSAVQFLFCGLLSLLVAFWQETPSLSSVLLAWESVLFASFISVGVAYTLQVVAQKKANPTHAAIIMSMEAVFAAVGGVVFLSESLPLRGWMGCALMMSGMLLSQIPLPGLKKAAH</sequence>
<feature type="transmembrane region" description="Helical" evidence="6">
    <location>
        <begin position="122"/>
        <end position="139"/>
    </location>
</feature>
<evidence type="ECO:0000313" key="8">
    <source>
        <dbReference type="EMBL" id="MBB6056584.1"/>
    </source>
</evidence>
<evidence type="ECO:0000256" key="1">
    <source>
        <dbReference type="ARBA" id="ARBA00004651"/>
    </source>
</evidence>
<feature type="transmembrane region" description="Helical" evidence="6">
    <location>
        <begin position="176"/>
        <end position="197"/>
    </location>
</feature>
<comment type="caution">
    <text evidence="8">The sequence shown here is derived from an EMBL/GenBank/DDBJ whole genome shotgun (WGS) entry which is preliminary data.</text>
</comment>
<evidence type="ECO:0000259" key="7">
    <source>
        <dbReference type="Pfam" id="PF00892"/>
    </source>
</evidence>
<feature type="transmembrane region" description="Helical" evidence="6">
    <location>
        <begin position="91"/>
        <end position="115"/>
    </location>
</feature>
<dbReference type="PANTHER" id="PTHR42920">
    <property type="entry name" value="OS03G0707200 PROTEIN-RELATED"/>
    <property type="match status" value="1"/>
</dbReference>
<keyword evidence="3 6" id="KW-0812">Transmembrane</keyword>
<evidence type="ECO:0000313" key="9">
    <source>
        <dbReference type="Proteomes" id="UP000585721"/>
    </source>
</evidence>